<keyword evidence="6" id="KW-1185">Reference proteome</keyword>
<evidence type="ECO:0000256" key="2">
    <source>
        <dbReference type="ARBA" id="ARBA00034247"/>
    </source>
</evidence>
<dbReference type="AlphaFoldDB" id="A0A418YA56"/>
<dbReference type="PROSITE" id="PS50887">
    <property type="entry name" value="GGDEF"/>
    <property type="match status" value="1"/>
</dbReference>
<reference evidence="5 6" key="2">
    <citation type="submission" date="2019-01" db="EMBL/GenBank/DDBJ databases">
        <title>Motilimonas pumilus sp. nov., isolated from the gut of sea cucumber (Apostichopus japonicus).</title>
        <authorList>
            <person name="Wang F.-Q."/>
            <person name="Ren L.-H."/>
            <person name="Lin Y.-W."/>
            <person name="Sun G.-H."/>
            <person name="Du Z.-J."/>
            <person name="Zhao J.-X."/>
            <person name="Liu X.-J."/>
            <person name="Liu L.-J."/>
        </authorList>
    </citation>
    <scope>NUCLEOTIDE SEQUENCE [LARGE SCALE GENOMIC DNA]</scope>
    <source>
        <strain evidence="5 6">PLHSC7-2</strain>
    </source>
</reference>
<reference evidence="5 6" key="1">
    <citation type="submission" date="2018-09" db="EMBL/GenBank/DDBJ databases">
        <authorList>
            <person name="Wang F."/>
        </authorList>
    </citation>
    <scope>NUCLEOTIDE SEQUENCE [LARGE SCALE GENOMIC DNA]</scope>
    <source>
        <strain evidence="5 6">PLHSC7-2</strain>
    </source>
</reference>
<dbReference type="GO" id="GO:0043709">
    <property type="term" value="P:cell adhesion involved in single-species biofilm formation"/>
    <property type="evidence" value="ECO:0007669"/>
    <property type="project" value="TreeGrafter"/>
</dbReference>
<evidence type="ECO:0000313" key="6">
    <source>
        <dbReference type="Proteomes" id="UP000283255"/>
    </source>
</evidence>
<proteinExistence type="predicted"/>
<dbReference type="GO" id="GO:1902201">
    <property type="term" value="P:negative regulation of bacterial-type flagellum-dependent cell motility"/>
    <property type="evidence" value="ECO:0007669"/>
    <property type="project" value="TreeGrafter"/>
</dbReference>
<dbReference type="InterPro" id="IPR043128">
    <property type="entry name" value="Rev_trsase/Diguanyl_cyclase"/>
</dbReference>
<protein>
    <recommendedName>
        <fullName evidence="1">diguanylate cyclase</fullName>
        <ecNumber evidence="1">2.7.7.65</ecNumber>
    </recommendedName>
</protein>
<dbReference type="InterPro" id="IPR050469">
    <property type="entry name" value="Diguanylate_Cyclase"/>
</dbReference>
<gene>
    <name evidence="5" type="ORF">D1Z90_18415</name>
</gene>
<keyword evidence="3" id="KW-1133">Transmembrane helix</keyword>
<organism evidence="5 6">
    <name type="scientific">Motilimonas pumila</name>
    <dbReference type="NCBI Taxonomy" id="2303987"/>
    <lineage>
        <taxon>Bacteria</taxon>
        <taxon>Pseudomonadati</taxon>
        <taxon>Pseudomonadota</taxon>
        <taxon>Gammaproteobacteria</taxon>
        <taxon>Alteromonadales</taxon>
        <taxon>Alteromonadales genera incertae sedis</taxon>
        <taxon>Motilimonas</taxon>
    </lineage>
</organism>
<sequence length="291" mass="32910">MVNTKPSMALLFACSLIFIHIMFFDFVQDIDVISFLSESTIVASLIAIIFLLKPIENKPGVYNLVFAGFFLLFISLLTDALDEVFQQPAAVSLLFEDIIQVSGFLILCYGINQWRLHSEKMPSELHAVAPKDPLTQLPDRHYFINHAQLEFDRMQRSQLTFSILIVEVDQYKQFSIERGHTFTNLMLNKYAQVAQQHIRKSDVISYWSDNEFIVCLAECNDEQHGAVAEKLRQAALHLALPGHTEYGQPGITVSIGCTASKEQDRSLDDLIGRAYQQLHQAIAVGRNSVMA</sequence>
<dbReference type="SUPFAM" id="SSF55073">
    <property type="entry name" value="Nucleotide cyclase"/>
    <property type="match status" value="1"/>
</dbReference>
<evidence type="ECO:0000313" key="5">
    <source>
        <dbReference type="EMBL" id="RJG39186.1"/>
    </source>
</evidence>
<dbReference type="InterPro" id="IPR000160">
    <property type="entry name" value="GGDEF_dom"/>
</dbReference>
<keyword evidence="3" id="KW-0812">Transmembrane</keyword>
<name>A0A418YA56_9GAMM</name>
<feature type="transmembrane region" description="Helical" evidence="3">
    <location>
        <begin position="7"/>
        <end position="26"/>
    </location>
</feature>
<dbReference type="NCBIfam" id="TIGR00254">
    <property type="entry name" value="GGDEF"/>
    <property type="match status" value="1"/>
</dbReference>
<dbReference type="SMART" id="SM00267">
    <property type="entry name" value="GGDEF"/>
    <property type="match status" value="1"/>
</dbReference>
<dbReference type="GO" id="GO:0005886">
    <property type="term" value="C:plasma membrane"/>
    <property type="evidence" value="ECO:0007669"/>
    <property type="project" value="TreeGrafter"/>
</dbReference>
<dbReference type="Proteomes" id="UP000283255">
    <property type="component" value="Unassembled WGS sequence"/>
</dbReference>
<dbReference type="CDD" id="cd01949">
    <property type="entry name" value="GGDEF"/>
    <property type="match status" value="1"/>
</dbReference>
<feature type="domain" description="GGDEF" evidence="4">
    <location>
        <begin position="159"/>
        <end position="291"/>
    </location>
</feature>
<feature type="transmembrane region" description="Helical" evidence="3">
    <location>
        <begin position="59"/>
        <end position="77"/>
    </location>
</feature>
<dbReference type="OrthoDB" id="9812260at2"/>
<dbReference type="RefSeq" id="WP_119912268.1">
    <property type="nucleotide sequence ID" value="NZ_QZCH01000036.1"/>
</dbReference>
<dbReference type="PANTHER" id="PTHR45138:SF9">
    <property type="entry name" value="DIGUANYLATE CYCLASE DGCM-RELATED"/>
    <property type="match status" value="1"/>
</dbReference>
<evidence type="ECO:0000259" key="4">
    <source>
        <dbReference type="PROSITE" id="PS50887"/>
    </source>
</evidence>
<dbReference type="Gene3D" id="3.30.70.270">
    <property type="match status" value="1"/>
</dbReference>
<dbReference type="Pfam" id="PF00990">
    <property type="entry name" value="GGDEF"/>
    <property type="match status" value="1"/>
</dbReference>
<dbReference type="GO" id="GO:0052621">
    <property type="term" value="F:diguanylate cyclase activity"/>
    <property type="evidence" value="ECO:0007669"/>
    <property type="project" value="UniProtKB-EC"/>
</dbReference>
<keyword evidence="3" id="KW-0472">Membrane</keyword>
<comment type="caution">
    <text evidence="5">The sequence shown here is derived from an EMBL/GenBank/DDBJ whole genome shotgun (WGS) entry which is preliminary data.</text>
</comment>
<accession>A0A418YA56</accession>
<dbReference type="InterPro" id="IPR029787">
    <property type="entry name" value="Nucleotide_cyclase"/>
</dbReference>
<dbReference type="PANTHER" id="PTHR45138">
    <property type="entry name" value="REGULATORY COMPONENTS OF SENSORY TRANSDUCTION SYSTEM"/>
    <property type="match status" value="1"/>
</dbReference>
<evidence type="ECO:0000256" key="3">
    <source>
        <dbReference type="SAM" id="Phobius"/>
    </source>
</evidence>
<dbReference type="EC" id="2.7.7.65" evidence="1"/>
<evidence type="ECO:0000256" key="1">
    <source>
        <dbReference type="ARBA" id="ARBA00012528"/>
    </source>
</evidence>
<feature type="transmembrane region" description="Helical" evidence="3">
    <location>
        <begin position="89"/>
        <end position="111"/>
    </location>
</feature>
<feature type="transmembrane region" description="Helical" evidence="3">
    <location>
        <begin position="32"/>
        <end position="52"/>
    </location>
</feature>
<comment type="catalytic activity">
    <reaction evidence="2">
        <text>2 GTP = 3',3'-c-di-GMP + 2 diphosphate</text>
        <dbReference type="Rhea" id="RHEA:24898"/>
        <dbReference type="ChEBI" id="CHEBI:33019"/>
        <dbReference type="ChEBI" id="CHEBI:37565"/>
        <dbReference type="ChEBI" id="CHEBI:58805"/>
        <dbReference type="EC" id="2.7.7.65"/>
    </reaction>
</comment>
<dbReference type="EMBL" id="QZCH01000036">
    <property type="protein sequence ID" value="RJG39186.1"/>
    <property type="molecule type" value="Genomic_DNA"/>
</dbReference>